<keyword evidence="3" id="KW-0808">Transferase</keyword>
<comment type="catalytic activity">
    <reaction evidence="1">
        <text>[E2 ubiquitin-conjugating enzyme]-S-ubiquitinyl-L-cysteine + [acceptor protein]-L-lysine = [E2 ubiquitin-conjugating enzyme]-L-cysteine + [acceptor protein]-N(6)-ubiquitinyl-L-lysine.</text>
        <dbReference type="EC" id="2.3.2.31"/>
    </reaction>
</comment>
<dbReference type="CDD" id="cd22584">
    <property type="entry name" value="Rcat_RBR_unk"/>
    <property type="match status" value="1"/>
</dbReference>
<dbReference type="CDD" id="cd20335">
    <property type="entry name" value="BRcat_RBR"/>
    <property type="match status" value="1"/>
</dbReference>
<dbReference type="InterPro" id="IPR002867">
    <property type="entry name" value="IBR_dom"/>
</dbReference>
<keyword evidence="8" id="KW-0862">Zinc</keyword>
<evidence type="ECO:0000256" key="5">
    <source>
        <dbReference type="ARBA" id="ARBA00022737"/>
    </source>
</evidence>
<feature type="domain" description="RING-type" evidence="9">
    <location>
        <begin position="148"/>
        <end position="358"/>
    </location>
</feature>
<dbReference type="InterPro" id="IPR031127">
    <property type="entry name" value="E3_UB_ligase_RBR"/>
</dbReference>
<dbReference type="GO" id="GO:0016567">
    <property type="term" value="P:protein ubiquitination"/>
    <property type="evidence" value="ECO:0007669"/>
    <property type="project" value="InterPro"/>
</dbReference>
<comment type="caution">
    <text evidence="10">The sequence shown here is derived from an EMBL/GenBank/DDBJ whole genome shotgun (WGS) entry which is preliminary data.</text>
</comment>
<dbReference type="SMART" id="SM00647">
    <property type="entry name" value="IBR"/>
    <property type="match status" value="2"/>
</dbReference>
<evidence type="ECO:0000256" key="2">
    <source>
        <dbReference type="ARBA" id="ARBA00012251"/>
    </source>
</evidence>
<gene>
    <name evidence="10" type="ORF">B0T16DRAFT_14890</name>
</gene>
<dbReference type="GO" id="GO:0008270">
    <property type="term" value="F:zinc ion binding"/>
    <property type="evidence" value="ECO:0007669"/>
    <property type="project" value="UniProtKB-KW"/>
</dbReference>
<evidence type="ECO:0000313" key="11">
    <source>
        <dbReference type="Proteomes" id="UP001174936"/>
    </source>
</evidence>
<evidence type="ECO:0000256" key="6">
    <source>
        <dbReference type="ARBA" id="ARBA00022771"/>
    </source>
</evidence>
<keyword evidence="7" id="KW-0833">Ubl conjugation pathway</keyword>
<evidence type="ECO:0000313" key="10">
    <source>
        <dbReference type="EMBL" id="KAK0655594.1"/>
    </source>
</evidence>
<organism evidence="10 11">
    <name type="scientific">Cercophora newfieldiana</name>
    <dbReference type="NCBI Taxonomy" id="92897"/>
    <lineage>
        <taxon>Eukaryota</taxon>
        <taxon>Fungi</taxon>
        <taxon>Dikarya</taxon>
        <taxon>Ascomycota</taxon>
        <taxon>Pezizomycotina</taxon>
        <taxon>Sordariomycetes</taxon>
        <taxon>Sordariomycetidae</taxon>
        <taxon>Sordariales</taxon>
        <taxon>Lasiosphaeriaceae</taxon>
        <taxon>Cercophora</taxon>
    </lineage>
</organism>
<dbReference type="PROSITE" id="PS51873">
    <property type="entry name" value="TRIAD"/>
    <property type="match status" value="1"/>
</dbReference>
<dbReference type="PANTHER" id="PTHR11685">
    <property type="entry name" value="RBR FAMILY RING FINGER AND IBR DOMAIN-CONTAINING"/>
    <property type="match status" value="1"/>
</dbReference>
<evidence type="ECO:0000256" key="1">
    <source>
        <dbReference type="ARBA" id="ARBA00001798"/>
    </source>
</evidence>
<dbReference type="InterPro" id="IPR044066">
    <property type="entry name" value="TRIAD_supradom"/>
</dbReference>
<dbReference type="Gene3D" id="1.20.120.1750">
    <property type="match status" value="1"/>
</dbReference>
<evidence type="ECO:0000256" key="4">
    <source>
        <dbReference type="ARBA" id="ARBA00022723"/>
    </source>
</evidence>
<reference evidence="10" key="1">
    <citation type="submission" date="2023-06" db="EMBL/GenBank/DDBJ databases">
        <title>Genome-scale phylogeny and comparative genomics of the fungal order Sordariales.</title>
        <authorList>
            <consortium name="Lawrence Berkeley National Laboratory"/>
            <person name="Hensen N."/>
            <person name="Bonometti L."/>
            <person name="Westerberg I."/>
            <person name="Brannstrom I.O."/>
            <person name="Guillou S."/>
            <person name="Cros-Aarteil S."/>
            <person name="Calhoun S."/>
            <person name="Haridas S."/>
            <person name="Kuo A."/>
            <person name="Mondo S."/>
            <person name="Pangilinan J."/>
            <person name="Riley R."/>
            <person name="Labutti K."/>
            <person name="Andreopoulos B."/>
            <person name="Lipzen A."/>
            <person name="Chen C."/>
            <person name="Yanf M."/>
            <person name="Daum C."/>
            <person name="Ng V."/>
            <person name="Clum A."/>
            <person name="Steindorff A."/>
            <person name="Ohm R."/>
            <person name="Martin F."/>
            <person name="Silar P."/>
            <person name="Natvig D."/>
            <person name="Lalanne C."/>
            <person name="Gautier V."/>
            <person name="Ament-Velasquez S.L."/>
            <person name="Kruys A."/>
            <person name="Hutchinson M.I."/>
            <person name="Powell A.J."/>
            <person name="Barry K."/>
            <person name="Miller A.N."/>
            <person name="Grigoriev I.V."/>
            <person name="Debuchy R."/>
            <person name="Gladieux P."/>
            <person name="Thoren M.H."/>
            <person name="Johannesson H."/>
        </authorList>
    </citation>
    <scope>NUCLEOTIDE SEQUENCE</scope>
    <source>
        <strain evidence="10">SMH2532-1</strain>
    </source>
</reference>
<evidence type="ECO:0000259" key="9">
    <source>
        <dbReference type="PROSITE" id="PS51873"/>
    </source>
</evidence>
<proteinExistence type="predicted"/>
<dbReference type="SUPFAM" id="SSF57850">
    <property type="entry name" value="RING/U-box"/>
    <property type="match status" value="1"/>
</dbReference>
<evidence type="ECO:0000256" key="7">
    <source>
        <dbReference type="ARBA" id="ARBA00022786"/>
    </source>
</evidence>
<dbReference type="EMBL" id="JAULSV010000001">
    <property type="protein sequence ID" value="KAK0655594.1"/>
    <property type="molecule type" value="Genomic_DNA"/>
</dbReference>
<keyword evidence="4" id="KW-0479">Metal-binding</keyword>
<keyword evidence="5" id="KW-0677">Repeat</keyword>
<name>A0AA40D097_9PEZI</name>
<dbReference type="GO" id="GO:0061630">
    <property type="term" value="F:ubiquitin protein ligase activity"/>
    <property type="evidence" value="ECO:0007669"/>
    <property type="project" value="UniProtKB-EC"/>
</dbReference>
<keyword evidence="11" id="KW-1185">Reference proteome</keyword>
<dbReference type="Pfam" id="PF01485">
    <property type="entry name" value="IBR"/>
    <property type="match status" value="2"/>
</dbReference>
<keyword evidence="6" id="KW-0863">Zinc-finger</keyword>
<evidence type="ECO:0000256" key="3">
    <source>
        <dbReference type="ARBA" id="ARBA00022679"/>
    </source>
</evidence>
<sequence length="358" mass="39396">MRRWRALDFGNGVSEANPQRAIHQQQNPIEVCDPPFLQPNFPSAISPMSPAGSRCDNHSSFPFCVYPPNIICILGRRVEPSTPRVPRGGKAIPSSGRASLASTNLPKPQFRPWARSFFVARSAGGMAATSTLNMADVPVAVPAAVPPAPVACLICDRTVFCPKLRLPCGHVHCPACIRANFRVTMRSAPFQPVRCCERIDVAVLRWVASLSVTMGPAMDVTSYRQRLTEFDTPEKLYCWNPKCGTFIPPALRAGNDRFGHSALCRKCKTKTCTRCKAKFHFGACTAPRATGEPVGRPKRTNDELFRMLSVKKKWKACPSCKAVVEKIDGCNHISCMCGTHWCYRCGKAPYDNHGPCAM</sequence>
<dbReference type="Proteomes" id="UP001174936">
    <property type="component" value="Unassembled WGS sequence"/>
</dbReference>
<protein>
    <recommendedName>
        <fullName evidence="2">RBR-type E3 ubiquitin transferase</fullName>
        <ecNumber evidence="2">2.3.2.31</ecNumber>
    </recommendedName>
</protein>
<dbReference type="AlphaFoldDB" id="A0AA40D097"/>
<evidence type="ECO:0000256" key="8">
    <source>
        <dbReference type="ARBA" id="ARBA00022833"/>
    </source>
</evidence>
<dbReference type="EC" id="2.3.2.31" evidence="2"/>
<accession>A0AA40D097</accession>